<dbReference type="Gene3D" id="3.40.50.2000">
    <property type="entry name" value="Glycogen Phosphorylase B"/>
    <property type="match status" value="2"/>
</dbReference>
<dbReference type="SUPFAM" id="SSF53756">
    <property type="entry name" value="UDP-Glycosyltransferase/glycogen phosphorylase"/>
    <property type="match status" value="1"/>
</dbReference>
<comment type="caution">
    <text evidence="4">The sequence shown here is derived from an EMBL/GenBank/DDBJ whole genome shotgun (WGS) entry which is preliminary data.</text>
</comment>
<keyword evidence="2" id="KW-0808">Transferase</keyword>
<organism evidence="4 5">
    <name type="scientific">Uliginosibacterium aquaticum</name>
    <dbReference type="NCBI Taxonomy" id="2731212"/>
    <lineage>
        <taxon>Bacteria</taxon>
        <taxon>Pseudomonadati</taxon>
        <taxon>Pseudomonadota</taxon>
        <taxon>Betaproteobacteria</taxon>
        <taxon>Rhodocyclales</taxon>
        <taxon>Zoogloeaceae</taxon>
        <taxon>Uliginosibacterium</taxon>
    </lineage>
</organism>
<keyword evidence="1" id="KW-0328">Glycosyltransferase</keyword>
<gene>
    <name evidence="4" type="ORF">HJ583_001390</name>
</gene>
<name>A0ABX2IHV9_9RHOO</name>
<evidence type="ECO:0000259" key="3">
    <source>
        <dbReference type="PROSITE" id="PS50983"/>
    </source>
</evidence>
<dbReference type="InterPro" id="IPR002201">
    <property type="entry name" value="Glyco_trans_9"/>
</dbReference>
<reference evidence="4 5" key="1">
    <citation type="submission" date="2020-06" db="EMBL/GenBank/DDBJ databases">
        <title>Draft genome of Uliginosibacterium sp. IMCC34675.</title>
        <authorList>
            <person name="Song J."/>
        </authorList>
    </citation>
    <scope>NUCLEOTIDE SEQUENCE [LARGE SCALE GENOMIC DNA]</scope>
    <source>
        <strain evidence="4 5">IMCC34675</strain>
    </source>
</reference>
<evidence type="ECO:0000256" key="1">
    <source>
        <dbReference type="ARBA" id="ARBA00022676"/>
    </source>
</evidence>
<dbReference type="Proteomes" id="UP000778523">
    <property type="component" value="Unassembled WGS sequence"/>
</dbReference>
<dbReference type="RefSeq" id="WP_170019858.1">
    <property type="nucleotide sequence ID" value="NZ_JABCSC020000001.1"/>
</dbReference>
<evidence type="ECO:0000313" key="5">
    <source>
        <dbReference type="Proteomes" id="UP000778523"/>
    </source>
</evidence>
<protein>
    <submittedName>
        <fullName evidence="4">Glycosyltransferase family 9 protein</fullName>
    </submittedName>
</protein>
<evidence type="ECO:0000256" key="2">
    <source>
        <dbReference type="ARBA" id="ARBA00022679"/>
    </source>
</evidence>
<dbReference type="PANTHER" id="PTHR30160:SF1">
    <property type="entry name" value="LIPOPOLYSACCHARIDE 1,2-N-ACETYLGLUCOSAMINETRANSFERASE-RELATED"/>
    <property type="match status" value="1"/>
</dbReference>
<dbReference type="InterPro" id="IPR002491">
    <property type="entry name" value="ABC_transptr_periplasmic_BD"/>
</dbReference>
<dbReference type="PROSITE" id="PS50983">
    <property type="entry name" value="FE_B12_PBP"/>
    <property type="match status" value="1"/>
</dbReference>
<dbReference type="CDD" id="cd03789">
    <property type="entry name" value="GT9_LPS_heptosyltransferase"/>
    <property type="match status" value="1"/>
</dbReference>
<dbReference type="PANTHER" id="PTHR30160">
    <property type="entry name" value="TETRAACYLDISACCHARIDE 4'-KINASE-RELATED"/>
    <property type="match status" value="1"/>
</dbReference>
<accession>A0ABX2IHV9</accession>
<evidence type="ECO:0000313" key="4">
    <source>
        <dbReference type="EMBL" id="NSL53670.1"/>
    </source>
</evidence>
<proteinExistence type="predicted"/>
<dbReference type="EMBL" id="JABCSC020000001">
    <property type="protein sequence ID" value="NSL53670.1"/>
    <property type="molecule type" value="Genomic_DNA"/>
</dbReference>
<keyword evidence="5" id="KW-1185">Reference proteome</keyword>
<dbReference type="InterPro" id="IPR051199">
    <property type="entry name" value="LPS_LOS_Heptosyltrfase"/>
</dbReference>
<dbReference type="Pfam" id="PF01075">
    <property type="entry name" value="Glyco_transf_9"/>
    <property type="match status" value="1"/>
</dbReference>
<feature type="domain" description="Fe/B12 periplasmic-binding" evidence="3">
    <location>
        <begin position="259"/>
        <end position="327"/>
    </location>
</feature>
<sequence>MKILVIRRDNIGDLVCTLPLIRRLREQYPHAWIGALVTRYNAEVLQGCPDLDAVFSYTKAKHLAAGESALGAMWARLRQLWQLRQMKLDLVLLPASGSQASARRMARLVGAKRVIAQDDVTSDPAALHEVPRAANLLRALDLPVTDLPAARIAPRAELLAAAQAKLGAGPVLGLHISARKSSQRWPAECFAELIRRLHAADPALRFALFWAPGASDNPLHPGDDAKAQQIIGACAGLPLTPMPTHELSELIAGLAACSRVLCSDGGHMHLAAALGKPIVCLFGKSDAARWHPWGVPYQLLQPASREVGEVTVEEVEAALAALPDVLV</sequence>